<organism evidence="2 3">
    <name type="scientific">Effrenium voratum</name>
    <dbReference type="NCBI Taxonomy" id="2562239"/>
    <lineage>
        <taxon>Eukaryota</taxon>
        <taxon>Sar</taxon>
        <taxon>Alveolata</taxon>
        <taxon>Dinophyceae</taxon>
        <taxon>Suessiales</taxon>
        <taxon>Symbiodiniaceae</taxon>
        <taxon>Effrenium</taxon>
    </lineage>
</organism>
<protein>
    <submittedName>
        <fullName evidence="2">Uncharacterized protein</fullName>
    </submittedName>
</protein>
<comment type="caution">
    <text evidence="2">The sequence shown here is derived from an EMBL/GenBank/DDBJ whole genome shotgun (WGS) entry which is preliminary data.</text>
</comment>
<accession>A0AA36JD55</accession>
<feature type="region of interest" description="Disordered" evidence="1">
    <location>
        <begin position="107"/>
        <end position="140"/>
    </location>
</feature>
<dbReference type="EMBL" id="CAUJNA010003470">
    <property type="protein sequence ID" value="CAJ1402856.1"/>
    <property type="molecule type" value="Genomic_DNA"/>
</dbReference>
<sequence>MTSPSQSNESGDCRQTCTGVGWVTFDPDRQKQLAHQADGGAMAMPEVRCIGRSTAGDPRTEGWMQVDAHTWALICGGRLRTVHRPGDSEAELPLWQCEGVSFRIERMPPIQNPPAPKEAPPEAPEPQPNAQARHKEPEVEEADLEDILMGAARGAQAVASRARTIVTFWGSERKTPLAPGSFALDVAKASGKICAQAEKITRRSVEQAGQVVFFPFRFVGAWGAPKPQDE</sequence>
<feature type="compositionally biased region" description="Pro residues" evidence="1">
    <location>
        <begin position="110"/>
        <end position="127"/>
    </location>
</feature>
<evidence type="ECO:0000256" key="1">
    <source>
        <dbReference type="SAM" id="MobiDB-lite"/>
    </source>
</evidence>
<evidence type="ECO:0000313" key="3">
    <source>
        <dbReference type="Proteomes" id="UP001178507"/>
    </source>
</evidence>
<dbReference type="AlphaFoldDB" id="A0AA36JD55"/>
<name>A0AA36JD55_9DINO</name>
<evidence type="ECO:0000313" key="2">
    <source>
        <dbReference type="EMBL" id="CAJ1402856.1"/>
    </source>
</evidence>
<dbReference type="Proteomes" id="UP001178507">
    <property type="component" value="Unassembled WGS sequence"/>
</dbReference>
<proteinExistence type="predicted"/>
<reference evidence="2" key="1">
    <citation type="submission" date="2023-08" db="EMBL/GenBank/DDBJ databases">
        <authorList>
            <person name="Chen Y."/>
            <person name="Shah S."/>
            <person name="Dougan E. K."/>
            <person name="Thang M."/>
            <person name="Chan C."/>
        </authorList>
    </citation>
    <scope>NUCLEOTIDE SEQUENCE</scope>
</reference>
<gene>
    <name evidence="2" type="ORF">EVOR1521_LOCUS25645</name>
</gene>
<keyword evidence="3" id="KW-1185">Reference proteome</keyword>